<keyword evidence="1" id="KW-0378">Hydrolase</keyword>
<keyword evidence="3" id="KW-1133">Transmembrane helix</keyword>
<keyword evidence="3" id="KW-0812">Transmembrane</keyword>
<reference evidence="4" key="1">
    <citation type="submission" date="2019-12" db="EMBL/GenBank/DDBJ databases">
        <title>Ruegeria JWLKs population differentiation of coral mucus and skeleton niches.</title>
        <authorList>
            <person name="Luo D."/>
        </authorList>
    </citation>
    <scope>NUCLEOTIDE SEQUENCE</scope>
    <source>
        <strain evidence="4">HKCCD6181</strain>
    </source>
</reference>
<dbReference type="RefSeq" id="WP_171330233.1">
    <property type="nucleotide sequence ID" value="NZ_WVRA01000003.1"/>
</dbReference>
<feature type="transmembrane region" description="Helical" evidence="3">
    <location>
        <begin position="189"/>
        <end position="212"/>
    </location>
</feature>
<evidence type="ECO:0000256" key="2">
    <source>
        <dbReference type="ARBA" id="ARBA00023080"/>
    </source>
</evidence>
<gene>
    <name evidence="4" type="ORF">GS634_11930</name>
</gene>
<evidence type="ECO:0000256" key="1">
    <source>
        <dbReference type="ARBA" id="ARBA00022801"/>
    </source>
</evidence>
<accession>A0AA90YVX6</accession>
<dbReference type="PANTHER" id="PTHR42680">
    <property type="entry name" value="DCTP DEAMINASE"/>
    <property type="match status" value="1"/>
</dbReference>
<evidence type="ECO:0000313" key="4">
    <source>
        <dbReference type="EMBL" id="NOE18830.1"/>
    </source>
</evidence>
<name>A0AA90YVX6_9RHOB</name>
<sequence length="214" mass="23746">MLIDRQIEQLGLVVPCIKENFKNSTYDLTIGEIFPMGTESKESGRGLNEYWLEPSSMVAVRTTEKVVLPSHVTGLATLVTSLTHDGLLCLNVGVIDPGYDGHISAFLVNFSSRPRKIALNHRLLRVLFFTHNTVQKLEPLKNQKATYQSFLKNKASNEFSNTFLDSAGLTELARKSAWKVVLDAFFSKWINVVSVLIAVLSLAVAVITYLSASQ</sequence>
<keyword evidence="2" id="KW-0546">Nucleotide metabolism</keyword>
<evidence type="ECO:0000256" key="3">
    <source>
        <dbReference type="SAM" id="Phobius"/>
    </source>
</evidence>
<organism evidence="4 5">
    <name type="scientific">Ruegeria atlantica</name>
    <dbReference type="NCBI Taxonomy" id="81569"/>
    <lineage>
        <taxon>Bacteria</taxon>
        <taxon>Pseudomonadati</taxon>
        <taxon>Pseudomonadota</taxon>
        <taxon>Alphaproteobacteria</taxon>
        <taxon>Rhodobacterales</taxon>
        <taxon>Roseobacteraceae</taxon>
        <taxon>Ruegeria</taxon>
    </lineage>
</organism>
<dbReference type="GO" id="GO:0006229">
    <property type="term" value="P:dUTP biosynthetic process"/>
    <property type="evidence" value="ECO:0007669"/>
    <property type="project" value="InterPro"/>
</dbReference>
<dbReference type="InterPro" id="IPR011962">
    <property type="entry name" value="dCTP_deaminase"/>
</dbReference>
<proteinExistence type="predicted"/>
<dbReference type="GO" id="GO:0008829">
    <property type="term" value="F:dCTP deaminase activity"/>
    <property type="evidence" value="ECO:0007669"/>
    <property type="project" value="InterPro"/>
</dbReference>
<dbReference type="EMBL" id="WVRA01000003">
    <property type="protein sequence ID" value="NOE18830.1"/>
    <property type="molecule type" value="Genomic_DNA"/>
</dbReference>
<dbReference type="CDD" id="cd07557">
    <property type="entry name" value="trimeric_dUTPase"/>
    <property type="match status" value="1"/>
</dbReference>
<dbReference type="Proteomes" id="UP000597886">
    <property type="component" value="Unassembled WGS sequence"/>
</dbReference>
<dbReference type="PANTHER" id="PTHR42680:SF3">
    <property type="entry name" value="DCTP DEAMINASE"/>
    <property type="match status" value="1"/>
</dbReference>
<dbReference type="SUPFAM" id="SSF51283">
    <property type="entry name" value="dUTPase-like"/>
    <property type="match status" value="1"/>
</dbReference>
<dbReference type="Gene3D" id="2.70.40.10">
    <property type="match status" value="1"/>
</dbReference>
<dbReference type="AlphaFoldDB" id="A0AA90YVX6"/>
<dbReference type="Pfam" id="PF22769">
    <property type="entry name" value="DCD"/>
    <property type="match status" value="1"/>
</dbReference>
<dbReference type="InterPro" id="IPR033704">
    <property type="entry name" value="dUTPase_trimeric"/>
</dbReference>
<dbReference type="InterPro" id="IPR036157">
    <property type="entry name" value="dUTPase-like_sf"/>
</dbReference>
<comment type="caution">
    <text evidence="4">The sequence shown here is derived from an EMBL/GenBank/DDBJ whole genome shotgun (WGS) entry which is preliminary data.</text>
</comment>
<protein>
    <recommendedName>
        <fullName evidence="6">dUTPase-like domain-containing protein</fullName>
    </recommendedName>
</protein>
<keyword evidence="3" id="KW-0472">Membrane</keyword>
<evidence type="ECO:0000313" key="5">
    <source>
        <dbReference type="Proteomes" id="UP000597886"/>
    </source>
</evidence>
<evidence type="ECO:0008006" key="6">
    <source>
        <dbReference type="Google" id="ProtNLM"/>
    </source>
</evidence>